<comment type="caution">
    <text evidence="1">The sequence shown here is derived from an EMBL/GenBank/DDBJ whole genome shotgun (WGS) entry which is preliminary data.</text>
</comment>
<reference evidence="1" key="1">
    <citation type="submission" date="2021-12" db="EMBL/GenBank/DDBJ databases">
        <authorList>
            <person name="Criscuolo A."/>
        </authorList>
    </citation>
    <scope>NUCLEOTIDE SEQUENCE</scope>
    <source>
        <strain evidence="1">CIP111894</strain>
    </source>
</reference>
<evidence type="ECO:0000313" key="1">
    <source>
        <dbReference type="EMBL" id="CAH1059350.1"/>
    </source>
</evidence>
<name>A0ABN8FMU7_9BACL</name>
<dbReference type="Proteomes" id="UP000838749">
    <property type="component" value="Unassembled WGS sequence"/>
</dbReference>
<organism evidence="1 2">
    <name type="scientific">Paenibacillus pseudetheri</name>
    <dbReference type="NCBI Taxonomy" id="2897682"/>
    <lineage>
        <taxon>Bacteria</taxon>
        <taxon>Bacillati</taxon>
        <taxon>Bacillota</taxon>
        <taxon>Bacilli</taxon>
        <taxon>Bacillales</taxon>
        <taxon>Paenibacillaceae</taxon>
        <taxon>Paenibacillus</taxon>
    </lineage>
</organism>
<gene>
    <name evidence="1" type="ORF">PAECIP111894_05556</name>
</gene>
<evidence type="ECO:0000313" key="2">
    <source>
        <dbReference type="Proteomes" id="UP000838749"/>
    </source>
</evidence>
<keyword evidence="2" id="KW-1185">Reference proteome</keyword>
<accession>A0ABN8FMU7</accession>
<proteinExistence type="predicted"/>
<sequence length="114" mass="13032">MGRMIMEWLRSILLVVSLSTLGYFSYVKSSTPMEADMRTHSSKVLGQTALLMDEYFAHIANSIQVVSVNQNVIETLKYFQGNSDYKNYLNKQQVICMLGDIQALNPDICNIMIW</sequence>
<dbReference type="EMBL" id="CAKMAB010000053">
    <property type="protein sequence ID" value="CAH1059350.1"/>
    <property type="molecule type" value="Genomic_DNA"/>
</dbReference>
<protein>
    <submittedName>
        <fullName evidence="1">Uncharacterized protein</fullName>
    </submittedName>
</protein>